<evidence type="ECO:0000256" key="6">
    <source>
        <dbReference type="ARBA" id="ARBA00022989"/>
    </source>
</evidence>
<comment type="caution">
    <text evidence="10">The sequence shown here is derived from an EMBL/GenBank/DDBJ whole genome shotgun (WGS) entry which is preliminary data.</text>
</comment>
<evidence type="ECO:0000256" key="1">
    <source>
        <dbReference type="ARBA" id="ARBA00004141"/>
    </source>
</evidence>
<keyword evidence="7 8" id="KW-0472">Membrane</keyword>
<sequence length="571" mass="63605">MSSKCPIEVETQFGPVADCYDGFDFTLLFEESILTIVPSGIVLFLLPFWIGRLRGSERKVATTRHRVAKLIGWIVLSVISLVLLVFTTLSSTPKTRTSIAANTIVFVLVLGLAFLSHWHHARSVRPSGLLVLYLSLTLVFDIARCRTLWAVESAETIATVLSVAVGVKIILFIIEAAEKRSSLLHKYQDLPPVATAGELNLWFSWWLNPVLLRGFRKQISMESLPDVDPGLRVSEKDVNLVEPWKQCERSPSATSLMLWPSTGPFEWSHGGLVDLIYSHTLDILSTAVEEADAVTLMSVDVERITGFRMFPELWASIIEIAVAIRLLHWKLDLGVLGPSAVVIACTGLTLSVATGAAVAQKAWMNKFQSRVVATAGMLGIMKAVKMTSLTDRLGTEIGHLISFFVISLAPRVARTLHAQLLNTVLNAPMSLFYTTDTGSITNRFSQDLELIDLELPVFLIQTAIMAFTMIARTAPMAVTSTYLGIALPFCFFVVYIVQEFYLRTSRTLRLLDIEAKSPLFTHFLETLSGVVTIRAYGWRGEYTGRNIDRINMSLKPFYAFLSVQQWLCYML</sequence>
<keyword evidence="4" id="KW-0547">Nucleotide-binding</keyword>
<keyword evidence="2" id="KW-0813">Transport</keyword>
<dbReference type="InterPro" id="IPR011527">
    <property type="entry name" value="ABC1_TM_dom"/>
</dbReference>
<feature type="transmembrane region" description="Helical" evidence="8">
    <location>
        <begin position="157"/>
        <end position="177"/>
    </location>
</feature>
<feature type="transmembrane region" description="Helical" evidence="8">
    <location>
        <begin position="477"/>
        <end position="497"/>
    </location>
</feature>
<keyword evidence="3 8" id="KW-0812">Transmembrane</keyword>
<feature type="transmembrane region" description="Helical" evidence="8">
    <location>
        <begin position="453"/>
        <end position="471"/>
    </location>
</feature>
<dbReference type="OrthoDB" id="6500128at2759"/>
<feature type="transmembrane region" description="Helical" evidence="8">
    <location>
        <begin position="130"/>
        <end position="151"/>
    </location>
</feature>
<evidence type="ECO:0000256" key="7">
    <source>
        <dbReference type="ARBA" id="ARBA00023136"/>
    </source>
</evidence>
<dbReference type="STRING" id="100816.A0A175VQT1"/>
<feature type="transmembrane region" description="Helical" evidence="8">
    <location>
        <begin position="335"/>
        <end position="359"/>
    </location>
</feature>
<feature type="transmembrane region" description="Helical" evidence="8">
    <location>
        <begin position="70"/>
        <end position="87"/>
    </location>
</feature>
<feature type="domain" description="ABC transmembrane type-1" evidence="9">
    <location>
        <begin position="397"/>
        <end position="571"/>
    </location>
</feature>
<evidence type="ECO:0000256" key="8">
    <source>
        <dbReference type="SAM" id="Phobius"/>
    </source>
</evidence>
<name>A0A175VQT1_9PEZI</name>
<evidence type="ECO:0000313" key="11">
    <source>
        <dbReference type="Proteomes" id="UP000078237"/>
    </source>
</evidence>
<keyword evidence="11" id="KW-1185">Reference proteome</keyword>
<evidence type="ECO:0000259" key="9">
    <source>
        <dbReference type="PROSITE" id="PS50929"/>
    </source>
</evidence>
<dbReference type="EMBL" id="LCTW02000446">
    <property type="protein sequence ID" value="KXX73615.1"/>
    <property type="molecule type" value="Genomic_DNA"/>
</dbReference>
<evidence type="ECO:0000256" key="2">
    <source>
        <dbReference type="ARBA" id="ARBA00022448"/>
    </source>
</evidence>
<evidence type="ECO:0000256" key="3">
    <source>
        <dbReference type="ARBA" id="ARBA00022692"/>
    </source>
</evidence>
<dbReference type="AlphaFoldDB" id="A0A175VQT1"/>
<dbReference type="PANTHER" id="PTHR24223">
    <property type="entry name" value="ATP-BINDING CASSETTE SUB-FAMILY C"/>
    <property type="match status" value="1"/>
</dbReference>
<protein>
    <submittedName>
        <fullName evidence="10">ABC transporter C family member 3</fullName>
    </submittedName>
</protein>
<dbReference type="InterPro" id="IPR056227">
    <property type="entry name" value="TMD0_ABC"/>
</dbReference>
<dbReference type="PROSITE" id="PS50929">
    <property type="entry name" value="ABC_TM1F"/>
    <property type="match status" value="1"/>
</dbReference>
<keyword evidence="5" id="KW-0067">ATP-binding</keyword>
<dbReference type="Gene3D" id="1.20.1560.10">
    <property type="entry name" value="ABC transporter type 1, transmembrane domain"/>
    <property type="match status" value="1"/>
</dbReference>
<keyword evidence="6 8" id="KW-1133">Transmembrane helix</keyword>
<evidence type="ECO:0000256" key="5">
    <source>
        <dbReference type="ARBA" id="ARBA00022840"/>
    </source>
</evidence>
<comment type="subcellular location">
    <subcellularLocation>
        <location evidence="1">Membrane</location>
        <topology evidence="1">Multi-pass membrane protein</topology>
    </subcellularLocation>
</comment>
<feature type="transmembrane region" description="Helical" evidence="8">
    <location>
        <begin position="32"/>
        <end position="50"/>
    </location>
</feature>
<gene>
    <name evidence="10" type="ORF">MMYC01_209792</name>
</gene>
<dbReference type="GO" id="GO:0016020">
    <property type="term" value="C:membrane"/>
    <property type="evidence" value="ECO:0007669"/>
    <property type="project" value="UniProtKB-SubCell"/>
</dbReference>
<evidence type="ECO:0000313" key="10">
    <source>
        <dbReference type="EMBL" id="KXX73615.1"/>
    </source>
</evidence>
<dbReference type="CDD" id="cd18580">
    <property type="entry name" value="ABC_6TM_ABCC_D2"/>
    <property type="match status" value="1"/>
</dbReference>
<accession>A0A175VQT1</accession>
<dbReference type="GO" id="GO:0005524">
    <property type="term" value="F:ATP binding"/>
    <property type="evidence" value="ECO:0007669"/>
    <property type="project" value="UniProtKB-KW"/>
</dbReference>
<organism evidence="10 11">
    <name type="scientific">Madurella mycetomatis</name>
    <dbReference type="NCBI Taxonomy" id="100816"/>
    <lineage>
        <taxon>Eukaryota</taxon>
        <taxon>Fungi</taxon>
        <taxon>Dikarya</taxon>
        <taxon>Ascomycota</taxon>
        <taxon>Pezizomycotina</taxon>
        <taxon>Sordariomycetes</taxon>
        <taxon>Sordariomycetidae</taxon>
        <taxon>Sordariales</taxon>
        <taxon>Sordariales incertae sedis</taxon>
        <taxon>Madurella</taxon>
    </lineage>
</organism>
<reference evidence="10 11" key="1">
    <citation type="journal article" date="2016" name="Genome Announc.">
        <title>Genome Sequence of Madurella mycetomatis mm55, Isolated from a Human Mycetoma Case in Sudan.</title>
        <authorList>
            <person name="Smit S."/>
            <person name="Derks M.F."/>
            <person name="Bervoets S."/>
            <person name="Fahal A."/>
            <person name="van Leeuwen W."/>
            <person name="van Belkum A."/>
            <person name="van de Sande W.W."/>
        </authorList>
    </citation>
    <scope>NUCLEOTIDE SEQUENCE [LARGE SCALE GENOMIC DNA]</scope>
    <source>
        <strain evidence="11">mm55</strain>
    </source>
</reference>
<dbReference type="SUPFAM" id="SSF90123">
    <property type="entry name" value="ABC transporter transmembrane region"/>
    <property type="match status" value="1"/>
</dbReference>
<dbReference type="Pfam" id="PF00664">
    <property type="entry name" value="ABC_membrane"/>
    <property type="match status" value="1"/>
</dbReference>
<evidence type="ECO:0000256" key="4">
    <source>
        <dbReference type="ARBA" id="ARBA00022741"/>
    </source>
</evidence>
<feature type="transmembrane region" description="Helical" evidence="8">
    <location>
        <begin position="99"/>
        <end position="118"/>
    </location>
</feature>
<proteinExistence type="predicted"/>
<dbReference type="Proteomes" id="UP000078237">
    <property type="component" value="Unassembled WGS sequence"/>
</dbReference>
<feature type="transmembrane region" description="Helical" evidence="8">
    <location>
        <begin position="313"/>
        <end position="329"/>
    </location>
</feature>
<dbReference type="Pfam" id="PF24357">
    <property type="entry name" value="TMD0_ABC"/>
    <property type="match status" value="1"/>
</dbReference>
<dbReference type="InterPro" id="IPR050173">
    <property type="entry name" value="ABC_transporter_C-like"/>
</dbReference>
<dbReference type="PANTHER" id="PTHR24223:SF399">
    <property type="entry name" value="ABC TRANSPORTER ATNG"/>
    <property type="match status" value="1"/>
</dbReference>
<dbReference type="InterPro" id="IPR044726">
    <property type="entry name" value="ABCC_6TM_D2"/>
</dbReference>
<dbReference type="GO" id="GO:0140359">
    <property type="term" value="F:ABC-type transporter activity"/>
    <property type="evidence" value="ECO:0007669"/>
    <property type="project" value="InterPro"/>
</dbReference>
<dbReference type="InterPro" id="IPR036640">
    <property type="entry name" value="ABC1_TM_sf"/>
</dbReference>
<dbReference type="VEuPathDB" id="FungiDB:MMYC01_209792"/>